<gene>
    <name evidence="2" type="ORF">DEM25_002850</name>
</gene>
<dbReference type="OrthoDB" id="8244198at2"/>
<accession>A0A3A8ASH0</accession>
<organism evidence="2 3">
    <name type="scientific">Oceaniradius stylonematis</name>
    <dbReference type="NCBI Taxonomy" id="2184161"/>
    <lineage>
        <taxon>Bacteria</taxon>
        <taxon>Pseudomonadati</taxon>
        <taxon>Pseudomonadota</taxon>
        <taxon>Alphaproteobacteria</taxon>
        <taxon>Hyphomicrobiales</taxon>
        <taxon>Ahrensiaceae</taxon>
        <taxon>Oceaniradius</taxon>
    </lineage>
</organism>
<proteinExistence type="predicted"/>
<dbReference type="AlphaFoldDB" id="A0A3A8ASH0"/>
<dbReference type="Proteomes" id="UP000246132">
    <property type="component" value="Unassembled WGS sequence"/>
</dbReference>
<comment type="caution">
    <text evidence="2">The sequence shown here is derived from an EMBL/GenBank/DDBJ whole genome shotgun (WGS) entry which is preliminary data.</text>
</comment>
<feature type="domain" description="YjiS-like" evidence="1">
    <location>
        <begin position="3"/>
        <end position="38"/>
    </location>
</feature>
<keyword evidence="3" id="KW-1185">Reference proteome</keyword>
<dbReference type="Pfam" id="PF06568">
    <property type="entry name" value="YjiS-like"/>
    <property type="match status" value="1"/>
</dbReference>
<reference evidence="2 3" key="1">
    <citation type="journal article" date="2018" name="Int. J. Syst. Bacteriol.">
        <title>Oceaniradius stylonemae gen. nov., sp. nov., isolated from a red alga, Stylonema cornu-cervi.</title>
        <authorList>
            <person name="Jeong S."/>
        </authorList>
    </citation>
    <scope>NUCLEOTIDE SEQUENCE [LARGE SCALE GENOMIC DNA]</scope>
    <source>
        <strain evidence="2 3">StC1</strain>
    </source>
</reference>
<evidence type="ECO:0000313" key="2">
    <source>
        <dbReference type="EMBL" id="RKF08411.1"/>
    </source>
</evidence>
<dbReference type="EMBL" id="QFWV02000002">
    <property type="protein sequence ID" value="RKF08411.1"/>
    <property type="molecule type" value="Genomic_DNA"/>
</dbReference>
<protein>
    <submittedName>
        <fullName evidence="2">DUF1127 domain-containing protein</fullName>
    </submittedName>
</protein>
<name>A0A3A8ASH0_9HYPH</name>
<evidence type="ECO:0000259" key="1">
    <source>
        <dbReference type="Pfam" id="PF06568"/>
    </source>
</evidence>
<dbReference type="InterPro" id="IPR009506">
    <property type="entry name" value="YjiS-like"/>
</dbReference>
<evidence type="ECO:0000313" key="3">
    <source>
        <dbReference type="Proteomes" id="UP000246132"/>
    </source>
</evidence>
<sequence>MKFAHTLKTWRSVRDTENQLRRLSERELEDIGFARGDIPAVARGGRPA</sequence>